<organism evidence="2 3">
    <name type="scientific">Plakobranchus ocellatus</name>
    <dbReference type="NCBI Taxonomy" id="259542"/>
    <lineage>
        <taxon>Eukaryota</taxon>
        <taxon>Metazoa</taxon>
        <taxon>Spiralia</taxon>
        <taxon>Lophotrochozoa</taxon>
        <taxon>Mollusca</taxon>
        <taxon>Gastropoda</taxon>
        <taxon>Heterobranchia</taxon>
        <taxon>Euthyneura</taxon>
        <taxon>Panpulmonata</taxon>
        <taxon>Sacoglossa</taxon>
        <taxon>Placobranchoidea</taxon>
        <taxon>Plakobranchidae</taxon>
        <taxon>Plakobranchus</taxon>
    </lineage>
</organism>
<protein>
    <submittedName>
        <fullName evidence="2">Uncharacterized protein</fullName>
    </submittedName>
</protein>
<evidence type="ECO:0000313" key="2">
    <source>
        <dbReference type="EMBL" id="GFO31770.1"/>
    </source>
</evidence>
<comment type="caution">
    <text evidence="2">The sequence shown here is derived from an EMBL/GenBank/DDBJ whole genome shotgun (WGS) entry which is preliminary data.</text>
</comment>
<gene>
    <name evidence="2" type="ORF">PoB_005827500</name>
</gene>
<dbReference type="EMBL" id="BLXT01006427">
    <property type="protein sequence ID" value="GFO31770.1"/>
    <property type="molecule type" value="Genomic_DNA"/>
</dbReference>
<evidence type="ECO:0000256" key="1">
    <source>
        <dbReference type="SAM" id="MobiDB-lite"/>
    </source>
</evidence>
<dbReference type="AlphaFoldDB" id="A0AAV4CJK5"/>
<keyword evidence="3" id="KW-1185">Reference proteome</keyword>
<dbReference type="Proteomes" id="UP000735302">
    <property type="component" value="Unassembled WGS sequence"/>
</dbReference>
<sequence>MNRRGSGNRRKKRRNERRRCKRRRRMRRRRLSRKNGSIMSKKRSGGGEGDKDGKERGKRRRKSESRQEGCEAIEYLYDAFKKTISGHKNDKSHHRHRWDLEISKDRVNYKRETAGEGEYNKENFQIKQDREKHERKKKNRQ</sequence>
<name>A0AAV4CJK5_9GAST</name>
<feature type="region of interest" description="Disordered" evidence="1">
    <location>
        <begin position="113"/>
        <end position="141"/>
    </location>
</feature>
<proteinExistence type="predicted"/>
<accession>A0AAV4CJK5</accession>
<feature type="region of interest" description="Disordered" evidence="1">
    <location>
        <begin position="1"/>
        <end position="68"/>
    </location>
</feature>
<evidence type="ECO:0000313" key="3">
    <source>
        <dbReference type="Proteomes" id="UP000735302"/>
    </source>
</evidence>
<reference evidence="2 3" key="1">
    <citation type="journal article" date="2021" name="Elife">
        <title>Chloroplast acquisition without the gene transfer in kleptoplastic sea slugs, Plakobranchus ocellatus.</title>
        <authorList>
            <person name="Maeda T."/>
            <person name="Takahashi S."/>
            <person name="Yoshida T."/>
            <person name="Shimamura S."/>
            <person name="Takaki Y."/>
            <person name="Nagai Y."/>
            <person name="Toyoda A."/>
            <person name="Suzuki Y."/>
            <person name="Arimoto A."/>
            <person name="Ishii H."/>
            <person name="Satoh N."/>
            <person name="Nishiyama T."/>
            <person name="Hasebe M."/>
            <person name="Maruyama T."/>
            <person name="Minagawa J."/>
            <person name="Obokata J."/>
            <person name="Shigenobu S."/>
        </authorList>
    </citation>
    <scope>NUCLEOTIDE SEQUENCE [LARGE SCALE GENOMIC DNA]</scope>
</reference>
<feature type="compositionally biased region" description="Basic residues" evidence="1">
    <location>
        <begin position="1"/>
        <end position="33"/>
    </location>
</feature>